<reference evidence="1 2" key="1">
    <citation type="submission" date="2018-07" db="EMBL/GenBank/DDBJ databases">
        <title>Genomic Encyclopedia of Type Strains, Phase IV (KMG-IV): sequencing the most valuable type-strain genomes for metagenomic binning, comparative biology and taxonomic classification.</title>
        <authorList>
            <person name="Goeker M."/>
        </authorList>
    </citation>
    <scope>NUCLEOTIDE SEQUENCE [LARGE SCALE GENOMIC DNA]</scope>
    <source>
        <strain evidence="1 2">DSM 25528</strain>
    </source>
</reference>
<evidence type="ECO:0000313" key="1">
    <source>
        <dbReference type="EMBL" id="RCW20216.1"/>
    </source>
</evidence>
<accession>A0A6I7HI20</accession>
<gene>
    <name evidence="1" type="ORF">DFR48_11579</name>
</gene>
<dbReference type="AlphaFoldDB" id="A0A6I7HI20"/>
<sequence length="113" mass="12827">MTRPARVTIASSEFIGVRATEEKDVRALVDLGFGADHGYTGLYVYQPRDETPVYAMYERLRDLGIPFSTHRTGGADYAIETFREKGRVHGKFRRINFFGNDLDEAAPFATEEF</sequence>
<name>A0A6I7HI20_9HYPH</name>
<keyword evidence="2" id="KW-1185">Reference proteome</keyword>
<dbReference type="RefSeq" id="WP_114365062.1">
    <property type="nucleotide sequence ID" value="NZ_QPIX01000015.1"/>
</dbReference>
<protein>
    <submittedName>
        <fullName evidence="1">Uncharacterized protein</fullName>
    </submittedName>
</protein>
<comment type="caution">
    <text evidence="1">The sequence shown here is derived from an EMBL/GenBank/DDBJ whole genome shotgun (WGS) entry which is preliminary data.</text>
</comment>
<dbReference type="EMBL" id="QPIX01000015">
    <property type="protein sequence ID" value="RCW20216.1"/>
    <property type="molecule type" value="Genomic_DNA"/>
</dbReference>
<organism evidence="1 2">
    <name type="scientific">Ciceribacter lividus</name>
    <dbReference type="NCBI Taxonomy" id="1197950"/>
    <lineage>
        <taxon>Bacteria</taxon>
        <taxon>Pseudomonadati</taxon>
        <taxon>Pseudomonadota</taxon>
        <taxon>Alphaproteobacteria</taxon>
        <taxon>Hyphomicrobiales</taxon>
        <taxon>Rhizobiaceae</taxon>
        <taxon>Ciceribacter</taxon>
    </lineage>
</organism>
<proteinExistence type="predicted"/>
<dbReference type="Proteomes" id="UP000252582">
    <property type="component" value="Unassembled WGS sequence"/>
</dbReference>
<evidence type="ECO:0000313" key="2">
    <source>
        <dbReference type="Proteomes" id="UP000252582"/>
    </source>
</evidence>